<dbReference type="InterPro" id="IPR028883">
    <property type="entry name" value="tRNA_aden_deaminase"/>
</dbReference>
<keyword evidence="6 8" id="KW-0862">Zinc</keyword>
<feature type="active site" description="Proton donor" evidence="8">
    <location>
        <position position="65"/>
    </location>
</feature>
<evidence type="ECO:0000256" key="8">
    <source>
        <dbReference type="HAMAP-Rule" id="MF_00972"/>
    </source>
</evidence>
<dbReference type="HAMAP" id="MF_00972">
    <property type="entry name" value="tRNA_aden_deaminase"/>
    <property type="match status" value="1"/>
</dbReference>
<dbReference type="InterPro" id="IPR016192">
    <property type="entry name" value="APOBEC/CMP_deaminase_Zn-bd"/>
</dbReference>
<dbReference type="GO" id="GO:0002100">
    <property type="term" value="P:tRNA wobble adenosine to inosine editing"/>
    <property type="evidence" value="ECO:0007669"/>
    <property type="project" value="UniProtKB-UniRule"/>
</dbReference>
<evidence type="ECO:0000256" key="7">
    <source>
        <dbReference type="ARBA" id="ARBA00048045"/>
    </source>
</evidence>
<dbReference type="EC" id="3.5.4.33" evidence="8"/>
<dbReference type="AlphaFoldDB" id="A0A0W8IJJ4"/>
<dbReference type="Gene3D" id="3.40.140.10">
    <property type="entry name" value="Cytidine Deaminase, domain 2"/>
    <property type="match status" value="1"/>
</dbReference>
<dbReference type="EMBL" id="LQBK01000011">
    <property type="protein sequence ID" value="KUG60090.1"/>
    <property type="molecule type" value="Genomic_DNA"/>
</dbReference>
<comment type="subunit">
    <text evidence="2 8">Homodimer.</text>
</comment>
<dbReference type="Proteomes" id="UP000053512">
    <property type="component" value="Unassembled WGS sequence"/>
</dbReference>
<dbReference type="NCBIfam" id="NF008113">
    <property type="entry name" value="PRK10860.1"/>
    <property type="match status" value="1"/>
</dbReference>
<organism evidence="10 11">
    <name type="scientific">Kocuria rosea subsp. polaris</name>
    <dbReference type="NCBI Taxonomy" id="136273"/>
    <lineage>
        <taxon>Bacteria</taxon>
        <taxon>Bacillati</taxon>
        <taxon>Actinomycetota</taxon>
        <taxon>Actinomycetes</taxon>
        <taxon>Micrococcales</taxon>
        <taxon>Micrococcaceae</taxon>
        <taxon>Kocuria</taxon>
    </lineage>
</organism>
<evidence type="ECO:0000256" key="4">
    <source>
        <dbReference type="ARBA" id="ARBA00022723"/>
    </source>
</evidence>
<dbReference type="Pfam" id="PF00383">
    <property type="entry name" value="dCMP_cyt_deam_1"/>
    <property type="match status" value="1"/>
</dbReference>
<dbReference type="SUPFAM" id="SSF53927">
    <property type="entry name" value="Cytidine deaminase-like"/>
    <property type="match status" value="1"/>
</dbReference>
<protein>
    <recommendedName>
        <fullName evidence="8">tRNA-specific adenosine deaminase</fullName>
        <ecNumber evidence="8">3.5.4.33</ecNumber>
    </recommendedName>
</protein>
<reference evidence="11" key="1">
    <citation type="submission" date="2015-12" db="EMBL/GenBank/DDBJ databases">
        <authorList>
            <person name="Nair G.R."/>
            <person name="Kaur G."/>
            <person name="Mayilraj S."/>
        </authorList>
    </citation>
    <scope>NUCLEOTIDE SEQUENCE [LARGE SCALE GENOMIC DNA]</scope>
    <source>
        <strain evidence="11">CD08_4</strain>
    </source>
</reference>
<keyword evidence="5 8" id="KW-0378">Hydrolase</keyword>
<dbReference type="GO" id="GO:0052717">
    <property type="term" value="F:tRNA-specific adenosine-34 deaminase activity"/>
    <property type="evidence" value="ECO:0007669"/>
    <property type="project" value="UniProtKB-UniRule"/>
</dbReference>
<evidence type="ECO:0000256" key="3">
    <source>
        <dbReference type="ARBA" id="ARBA00022694"/>
    </source>
</evidence>
<feature type="binding site" evidence="8">
    <location>
        <position position="93"/>
    </location>
    <ligand>
        <name>Zn(2+)</name>
        <dbReference type="ChEBI" id="CHEBI:29105"/>
        <note>catalytic</note>
    </ligand>
</feature>
<dbReference type="PANTHER" id="PTHR11079">
    <property type="entry name" value="CYTOSINE DEAMINASE FAMILY MEMBER"/>
    <property type="match status" value="1"/>
</dbReference>
<comment type="function">
    <text evidence="8">Catalyzes the deamination of adenosine to inosine at the wobble position 34 of tRNA(Arg2).</text>
</comment>
<evidence type="ECO:0000259" key="9">
    <source>
        <dbReference type="PROSITE" id="PS51747"/>
    </source>
</evidence>
<comment type="similarity">
    <text evidence="1">Belongs to the cytidine and deoxycytidylate deaminase family. ADAT2 subfamily.</text>
</comment>
<comment type="catalytic activity">
    <reaction evidence="7 8">
        <text>adenosine(34) in tRNA + H2O + H(+) = inosine(34) in tRNA + NH4(+)</text>
        <dbReference type="Rhea" id="RHEA:43168"/>
        <dbReference type="Rhea" id="RHEA-COMP:10373"/>
        <dbReference type="Rhea" id="RHEA-COMP:10374"/>
        <dbReference type="ChEBI" id="CHEBI:15377"/>
        <dbReference type="ChEBI" id="CHEBI:15378"/>
        <dbReference type="ChEBI" id="CHEBI:28938"/>
        <dbReference type="ChEBI" id="CHEBI:74411"/>
        <dbReference type="ChEBI" id="CHEBI:82852"/>
        <dbReference type="EC" id="3.5.4.33"/>
    </reaction>
</comment>
<comment type="cofactor">
    <cofactor evidence="8">
        <name>Zn(2+)</name>
        <dbReference type="ChEBI" id="CHEBI:29105"/>
    </cofactor>
    <text evidence="8">Binds 1 zinc ion per subunit.</text>
</comment>
<dbReference type="PANTHER" id="PTHR11079:SF202">
    <property type="entry name" value="TRNA-SPECIFIC ADENOSINE DEAMINASE"/>
    <property type="match status" value="1"/>
</dbReference>
<dbReference type="CDD" id="cd01285">
    <property type="entry name" value="nucleoside_deaminase"/>
    <property type="match status" value="1"/>
</dbReference>
<feature type="domain" description="CMP/dCMP-type deaminase" evidence="9">
    <location>
        <begin position="11"/>
        <end position="124"/>
    </location>
</feature>
<evidence type="ECO:0000256" key="6">
    <source>
        <dbReference type="ARBA" id="ARBA00022833"/>
    </source>
</evidence>
<dbReference type="FunFam" id="3.40.140.10:FF:000005">
    <property type="entry name" value="tRNA-specific adenosine deaminase"/>
    <property type="match status" value="1"/>
</dbReference>
<dbReference type="PROSITE" id="PS00903">
    <property type="entry name" value="CYT_DCMP_DEAMINASES_1"/>
    <property type="match status" value="1"/>
</dbReference>
<keyword evidence="3 8" id="KW-0819">tRNA processing</keyword>
<evidence type="ECO:0000313" key="10">
    <source>
        <dbReference type="EMBL" id="KUG60090.1"/>
    </source>
</evidence>
<evidence type="ECO:0000256" key="1">
    <source>
        <dbReference type="ARBA" id="ARBA00010669"/>
    </source>
</evidence>
<dbReference type="RefSeq" id="WP_058873910.1">
    <property type="nucleotide sequence ID" value="NZ_LQBK01000011.1"/>
</dbReference>
<evidence type="ECO:0000256" key="5">
    <source>
        <dbReference type="ARBA" id="ARBA00022801"/>
    </source>
</evidence>
<keyword evidence="4 8" id="KW-0479">Metal-binding</keyword>
<gene>
    <name evidence="8" type="primary">tadA</name>
    <name evidence="10" type="ORF">AVL61_09030</name>
</gene>
<dbReference type="GO" id="GO:0008270">
    <property type="term" value="F:zinc ion binding"/>
    <property type="evidence" value="ECO:0007669"/>
    <property type="project" value="UniProtKB-UniRule"/>
</dbReference>
<proteinExistence type="inferred from homology"/>
<evidence type="ECO:0000313" key="11">
    <source>
        <dbReference type="Proteomes" id="UP000053512"/>
    </source>
</evidence>
<sequence>MALPPRTRSEARAEAWMRLALAEARAALGTGDVPIGAVVVGPDGTVVGRGRNRREADGDPTAHAEILALREAARTLGSWRLDGCTLVVTLEPCAMCAGGIVLARVPRVVLGAWDDKAGAAGSVLDVLRERRLNHWVEVTGGVLQDECSRLLLDFFAGHRRGGGAGPAAPGPAGSAGFGG</sequence>
<accession>A0A0W8IJJ4</accession>
<dbReference type="OrthoDB" id="9802676at2"/>
<name>A0A0W8IJJ4_KOCRO</name>
<comment type="caution">
    <text evidence="10">The sequence shown here is derived from an EMBL/GenBank/DDBJ whole genome shotgun (WGS) entry which is preliminary data.</text>
</comment>
<dbReference type="InterPro" id="IPR016193">
    <property type="entry name" value="Cytidine_deaminase-like"/>
</dbReference>
<evidence type="ECO:0000256" key="2">
    <source>
        <dbReference type="ARBA" id="ARBA00011738"/>
    </source>
</evidence>
<feature type="binding site" evidence="8">
    <location>
        <position position="96"/>
    </location>
    <ligand>
        <name>Zn(2+)</name>
        <dbReference type="ChEBI" id="CHEBI:29105"/>
        <note>catalytic</note>
    </ligand>
</feature>
<dbReference type="InterPro" id="IPR002125">
    <property type="entry name" value="CMP_dCMP_dom"/>
</dbReference>
<feature type="binding site" evidence="8">
    <location>
        <position position="63"/>
    </location>
    <ligand>
        <name>Zn(2+)</name>
        <dbReference type="ChEBI" id="CHEBI:29105"/>
        <note>catalytic</note>
    </ligand>
</feature>
<dbReference type="PROSITE" id="PS51747">
    <property type="entry name" value="CYT_DCMP_DEAMINASES_2"/>
    <property type="match status" value="1"/>
</dbReference>